<feature type="binding site" evidence="5">
    <location>
        <position position="139"/>
    </location>
    <ligand>
        <name>GTP</name>
        <dbReference type="ChEBI" id="CHEBI:37565"/>
    </ligand>
</feature>
<dbReference type="Gene3D" id="3.40.50.1440">
    <property type="entry name" value="Tubulin/FtsZ, GTPase domain"/>
    <property type="match status" value="1"/>
</dbReference>
<dbReference type="GO" id="GO:0008360">
    <property type="term" value="P:regulation of cell shape"/>
    <property type="evidence" value="ECO:0007669"/>
    <property type="project" value="UniProtKB-UniRule"/>
</dbReference>
<dbReference type="InterPro" id="IPR003008">
    <property type="entry name" value="Tubulin_FtsZ_GTPase"/>
</dbReference>
<dbReference type="Proteomes" id="UP000193587">
    <property type="component" value="Unassembled WGS sequence"/>
</dbReference>
<evidence type="ECO:0000259" key="8">
    <source>
        <dbReference type="Pfam" id="PF21011"/>
    </source>
</evidence>
<dbReference type="Gene3D" id="3.30.1330.20">
    <property type="entry name" value="Tubulin/FtsZ, C-terminal domain"/>
    <property type="match status" value="1"/>
</dbReference>
<dbReference type="RefSeq" id="WP_049931238.1">
    <property type="nucleotide sequence ID" value="NZ_ATXS01000004.1"/>
</dbReference>
<feature type="domain" description="Tubulin/FtsZ GTPase" evidence="7">
    <location>
        <begin position="4"/>
        <end position="139"/>
    </location>
</feature>
<evidence type="ECO:0000256" key="6">
    <source>
        <dbReference type="SAM" id="MobiDB-lite"/>
    </source>
</evidence>
<dbReference type="SUPFAM" id="SSF52490">
    <property type="entry name" value="Tubulin nucleotide-binding domain-like"/>
    <property type="match status" value="1"/>
</dbReference>
<comment type="function">
    <text evidence="5">Involved in cell shape control.</text>
</comment>
<keyword evidence="9" id="KW-0131">Cell cycle</keyword>
<organism evidence="9 10">
    <name type="scientific">Halorubrum ezzemoulense DSM 17463</name>
    <dbReference type="NCBI Taxonomy" id="1121945"/>
    <lineage>
        <taxon>Archaea</taxon>
        <taxon>Methanobacteriati</taxon>
        <taxon>Methanobacteriota</taxon>
        <taxon>Stenosarchaea group</taxon>
        <taxon>Halobacteria</taxon>
        <taxon>Halobacteriales</taxon>
        <taxon>Haloferacaceae</taxon>
        <taxon>Halorubrum</taxon>
    </lineage>
</organism>
<dbReference type="HAMAP" id="MF_01946">
    <property type="entry name" value="CetZ"/>
    <property type="match status" value="1"/>
</dbReference>
<dbReference type="EMBL" id="NEDJ01000022">
    <property type="protein sequence ID" value="OSP07446.1"/>
    <property type="molecule type" value="Genomic_DNA"/>
</dbReference>
<feature type="region of interest" description="Disordered" evidence="6">
    <location>
        <begin position="134"/>
        <end position="179"/>
    </location>
</feature>
<evidence type="ECO:0000313" key="9">
    <source>
        <dbReference type="EMBL" id="OSP07446.1"/>
    </source>
</evidence>
<dbReference type="eggNOG" id="arCOG02202">
    <property type="taxonomic scope" value="Archaea"/>
</dbReference>
<feature type="binding site" evidence="5">
    <location>
        <position position="205"/>
    </location>
    <ligand>
        <name>GTP</name>
        <dbReference type="ChEBI" id="CHEBI:37565"/>
    </ligand>
</feature>
<feature type="binding site" evidence="5">
    <location>
        <position position="223"/>
    </location>
    <ligand>
        <name>GTP</name>
        <dbReference type="ChEBI" id="CHEBI:37565"/>
    </ligand>
</feature>
<feature type="compositionally biased region" description="Low complexity" evidence="6">
    <location>
        <begin position="146"/>
        <end position="166"/>
    </location>
</feature>
<dbReference type="GO" id="GO:0003924">
    <property type="term" value="F:GTPase activity"/>
    <property type="evidence" value="ECO:0007669"/>
    <property type="project" value="InterPro"/>
</dbReference>
<dbReference type="AlphaFoldDB" id="A0A1X4H8D6"/>
<comment type="caution">
    <text evidence="5">Lacks conserved residue(s) required for the propagation of feature annotation.</text>
</comment>
<evidence type="ECO:0000313" key="10">
    <source>
        <dbReference type="Proteomes" id="UP000193587"/>
    </source>
</evidence>
<dbReference type="InterPro" id="IPR036525">
    <property type="entry name" value="Tubulin/FtsZ_GTPase_sf"/>
</dbReference>
<comment type="similarity">
    <text evidence="1 5">Belongs to the CetZ family.</text>
</comment>
<keyword evidence="2 5" id="KW-0547">Nucleotide-binding</keyword>
<dbReference type="STRING" id="1121945.GCA_000421805_01435"/>
<protein>
    <recommendedName>
        <fullName evidence="5">Tubulin-like protein CetZ</fullName>
    </recommendedName>
</protein>
<keyword evidence="4 5" id="KW-0342">GTP-binding</keyword>
<evidence type="ECO:0000256" key="1">
    <source>
        <dbReference type="ARBA" id="ARBA00006877"/>
    </source>
</evidence>
<dbReference type="Pfam" id="PF00091">
    <property type="entry name" value="Tubulin"/>
    <property type="match status" value="1"/>
</dbReference>
<evidence type="ECO:0000256" key="5">
    <source>
        <dbReference type="HAMAP-Rule" id="MF_01946"/>
    </source>
</evidence>
<comment type="caution">
    <text evidence="9">The sequence shown here is derived from an EMBL/GenBank/DDBJ whole genome shotgun (WGS) entry which is preliminary data.</text>
</comment>
<feature type="domain" description="Tubulin-like CetZ C-terminal" evidence="8">
    <location>
        <begin position="213"/>
        <end position="395"/>
    </location>
</feature>
<reference evidence="9 10" key="1">
    <citation type="submission" date="2017-04" db="EMBL/GenBank/DDBJ databases">
        <title>MLSA of the genus Halorubrum.</title>
        <authorList>
            <person name="De La Haba R."/>
            <person name="Sanchez-Porro C."/>
            <person name="Infante-Dominguez C."/>
            <person name="Ventosa A."/>
        </authorList>
    </citation>
    <scope>NUCLEOTIDE SEQUENCE [LARGE SCALE GENOMIC DNA]</scope>
    <source>
        <strain evidence="9 10">DSM 17463</strain>
    </source>
</reference>
<keyword evidence="9" id="KW-0132">Cell division</keyword>
<sequence length="398" mass="40460">MRLHVIGLGGAGGRIADRLAADRGGDPFLAGVHAFDTDIDALGALDALGEERRYRFGDAAGGDGLGGDLHAGRRLGDAHASELGRALDDQRPSLAEAFLLVVGLGGAAGAGAAPALAEELSRLYDAPVYAFGFLPTPGETEEPDDGGPASASDGPAGAPTDGADAAGPGGDPAPPTLHRPLAERNAARTLDALSDRCAAVFPFDNAAWIRSRETLGDARGRLNEVAAERIAALFGAGETPDGTETPQQVLDASDIARAVGSNGEIAAIGHATQAVDPPDSGSRFGLGLFGSDEPAEVDTSAAVSAIETVIRKATRGKNTIEVAGGRADRTLLVVGGPPAWLNREAIADGRRWLADETGSDAILSGDAPVADGDAVSAVVIRSGLDEPERIRAIRETIE</sequence>
<dbReference type="InterPro" id="IPR032907">
    <property type="entry name" value="CetZ"/>
</dbReference>
<name>A0A1X4H8D6_HALEZ</name>
<evidence type="ECO:0000256" key="2">
    <source>
        <dbReference type="ARBA" id="ARBA00022741"/>
    </source>
</evidence>
<dbReference type="InterPro" id="IPR048737">
    <property type="entry name" value="CetZ_C"/>
</dbReference>
<evidence type="ECO:0000256" key="3">
    <source>
        <dbReference type="ARBA" id="ARBA00022960"/>
    </source>
</evidence>
<dbReference type="GO" id="GO:0005525">
    <property type="term" value="F:GTP binding"/>
    <property type="evidence" value="ECO:0007669"/>
    <property type="project" value="UniProtKB-UniRule"/>
</dbReference>
<dbReference type="InterPro" id="IPR037103">
    <property type="entry name" value="Tubulin/FtsZ-like_C"/>
</dbReference>
<dbReference type="GO" id="GO:0051301">
    <property type="term" value="P:cell division"/>
    <property type="evidence" value="ECO:0007669"/>
    <property type="project" value="UniProtKB-KW"/>
</dbReference>
<evidence type="ECO:0000259" key="7">
    <source>
        <dbReference type="Pfam" id="PF00091"/>
    </source>
</evidence>
<keyword evidence="3 5" id="KW-0133">Cell shape</keyword>
<accession>A0A1X4H8D6</accession>
<evidence type="ECO:0000256" key="4">
    <source>
        <dbReference type="ARBA" id="ARBA00023134"/>
    </source>
</evidence>
<comment type="subcellular location">
    <subcellularLocation>
        <location evidence="5">Cytoplasm</location>
    </subcellularLocation>
</comment>
<keyword evidence="5" id="KW-0963">Cytoplasm</keyword>
<dbReference type="Pfam" id="PF21011">
    <property type="entry name" value="CetZ_C"/>
    <property type="match status" value="1"/>
</dbReference>
<gene>
    <name evidence="5" type="primary">cetZ</name>
    <name evidence="9" type="ORF">B9H04_08115</name>
</gene>
<proteinExistence type="inferred from homology"/>
<dbReference type="GO" id="GO:0005737">
    <property type="term" value="C:cytoplasm"/>
    <property type="evidence" value="ECO:0007669"/>
    <property type="project" value="UniProtKB-SubCell"/>
</dbReference>